<comment type="caution">
    <text evidence="2">The sequence shown here is derived from an EMBL/GenBank/DDBJ whole genome shotgun (WGS) entry which is preliminary data.</text>
</comment>
<keyword evidence="3" id="KW-1185">Reference proteome</keyword>
<dbReference type="SMART" id="SM00829">
    <property type="entry name" value="PKS_ER"/>
    <property type="match status" value="1"/>
</dbReference>
<dbReference type="VEuPathDB" id="FungiDB:G647_08853"/>
<dbReference type="EMBL" id="LGRB01000010">
    <property type="protein sequence ID" value="OCT49938.1"/>
    <property type="molecule type" value="Genomic_DNA"/>
</dbReference>
<dbReference type="SUPFAM" id="SSF50129">
    <property type="entry name" value="GroES-like"/>
    <property type="match status" value="1"/>
</dbReference>
<accession>A0A1C1CN33</accession>
<evidence type="ECO:0000259" key="1">
    <source>
        <dbReference type="SMART" id="SM00829"/>
    </source>
</evidence>
<proteinExistence type="predicted"/>
<dbReference type="SUPFAM" id="SSF51735">
    <property type="entry name" value="NAD(P)-binding Rossmann-fold domains"/>
    <property type="match status" value="1"/>
</dbReference>
<dbReference type="STRING" id="86049.A0A1C1CN33"/>
<organism evidence="2 3">
    <name type="scientific">Cladophialophora carrionii</name>
    <dbReference type="NCBI Taxonomy" id="86049"/>
    <lineage>
        <taxon>Eukaryota</taxon>
        <taxon>Fungi</taxon>
        <taxon>Dikarya</taxon>
        <taxon>Ascomycota</taxon>
        <taxon>Pezizomycotina</taxon>
        <taxon>Eurotiomycetes</taxon>
        <taxon>Chaetothyriomycetidae</taxon>
        <taxon>Chaetothyriales</taxon>
        <taxon>Herpotrichiellaceae</taxon>
        <taxon>Cladophialophora</taxon>
    </lineage>
</organism>
<dbReference type="Pfam" id="PF08240">
    <property type="entry name" value="ADH_N"/>
    <property type="match status" value="1"/>
</dbReference>
<dbReference type="Gene3D" id="3.40.50.720">
    <property type="entry name" value="NAD(P)-binding Rossmann-like Domain"/>
    <property type="match status" value="1"/>
</dbReference>
<dbReference type="Proteomes" id="UP000094526">
    <property type="component" value="Unassembled WGS sequence"/>
</dbReference>
<dbReference type="InterPro" id="IPR013154">
    <property type="entry name" value="ADH-like_N"/>
</dbReference>
<evidence type="ECO:0000313" key="3">
    <source>
        <dbReference type="Proteomes" id="UP000094526"/>
    </source>
</evidence>
<dbReference type="VEuPathDB" id="FungiDB:CLCR_07378"/>
<gene>
    <name evidence="2" type="ORF">CLCR_07378</name>
</gene>
<dbReference type="InterPro" id="IPR011032">
    <property type="entry name" value="GroES-like_sf"/>
</dbReference>
<dbReference type="Gene3D" id="3.90.180.10">
    <property type="entry name" value="Medium-chain alcohol dehydrogenases, catalytic domain"/>
    <property type="match status" value="1"/>
</dbReference>
<reference evidence="3" key="1">
    <citation type="submission" date="2015-07" db="EMBL/GenBank/DDBJ databases">
        <authorList>
            <person name="Teixeira M.M."/>
            <person name="Souza R.C."/>
            <person name="Almeida L.G."/>
            <person name="Vicente V.A."/>
            <person name="de Hoog S."/>
            <person name="Bocca A.L."/>
            <person name="de Almeida S.R."/>
            <person name="Vasconcelos A.T."/>
            <person name="Felipe M.S."/>
        </authorList>
    </citation>
    <scope>NUCLEOTIDE SEQUENCE [LARGE SCALE GENOMIC DNA]</scope>
    <source>
        <strain evidence="3">KSF</strain>
    </source>
</reference>
<dbReference type="GO" id="GO:0016491">
    <property type="term" value="F:oxidoreductase activity"/>
    <property type="evidence" value="ECO:0007669"/>
    <property type="project" value="InterPro"/>
</dbReference>
<dbReference type="OrthoDB" id="201656at2759"/>
<sequence length="346" mass="37154">MSRPATMRAWQYSSTKGGLEKNLHLNESAAIPSPKHDQHLVQVLAVALNPIDHKPAEFQLLSRLAIPKPATPGLDFVGYLVTPAAGSALKPGQLVHGCTGTSPLAGGGLAEYAVCKPEQVVAVPEGIDRTDAATLGVAGLTAYQTIVPYVKAGDKIFINGGSGGTGIFGIQIAKVVGCSVTTSCSTANVELCKSLGADSVIDYKKQGVLEALKASGHKFDHVIDYVGTDFELYWKCHEYTRPGAVFMNVAGHITLPYFWDSFLRRVWPRFLGGGQRKSQGFFTQAKPDQLAQITTWMKEGKVKTVIDQAFPFEQAPQAITKLKTGRARGKIVVEVSSKGFEPPEGR</sequence>
<dbReference type="AlphaFoldDB" id="A0A1C1CN33"/>
<dbReference type="InterPro" id="IPR020843">
    <property type="entry name" value="ER"/>
</dbReference>
<dbReference type="eggNOG" id="KOG1198">
    <property type="taxonomic scope" value="Eukaryota"/>
</dbReference>
<feature type="domain" description="Enoyl reductase (ER)" evidence="1">
    <location>
        <begin position="18"/>
        <end position="333"/>
    </location>
</feature>
<name>A0A1C1CN33_9EURO</name>
<dbReference type="CDD" id="cd08267">
    <property type="entry name" value="MDR1"/>
    <property type="match status" value="1"/>
</dbReference>
<dbReference type="PANTHER" id="PTHR44013">
    <property type="entry name" value="ZINC-TYPE ALCOHOL DEHYDROGENASE-LIKE PROTEIN C16A3.02C"/>
    <property type="match status" value="1"/>
</dbReference>
<dbReference type="InterPro" id="IPR036291">
    <property type="entry name" value="NAD(P)-bd_dom_sf"/>
</dbReference>
<protein>
    <submittedName>
        <fullName evidence="2">Zinc-type alcohol dehydrogenase-like protein</fullName>
    </submittedName>
</protein>
<dbReference type="Pfam" id="PF13602">
    <property type="entry name" value="ADH_zinc_N_2"/>
    <property type="match status" value="1"/>
</dbReference>
<dbReference type="InterPro" id="IPR052733">
    <property type="entry name" value="Chloroplast_QOR"/>
</dbReference>
<evidence type="ECO:0000313" key="2">
    <source>
        <dbReference type="EMBL" id="OCT49938.1"/>
    </source>
</evidence>
<dbReference type="PANTHER" id="PTHR44013:SF1">
    <property type="entry name" value="ZINC-TYPE ALCOHOL DEHYDROGENASE-LIKE PROTEIN C16A3.02C"/>
    <property type="match status" value="1"/>
</dbReference>